<name>A0A1S3HBA9_LINAN</name>
<evidence type="ECO:0000313" key="6">
    <source>
        <dbReference type="RefSeq" id="XP_013383327.1"/>
    </source>
</evidence>
<dbReference type="InterPro" id="IPR051093">
    <property type="entry name" value="Neuroligin/BSAL"/>
</dbReference>
<feature type="domain" description="Carboxylesterase type B" evidence="4">
    <location>
        <begin position="20"/>
        <end position="575"/>
    </location>
</feature>
<dbReference type="FunCoup" id="A0A1S3HBA9">
    <property type="interactions" value="189"/>
</dbReference>
<protein>
    <recommendedName>
        <fullName evidence="3">Carboxylic ester hydrolase</fullName>
        <ecNumber evidence="3">3.1.1.-</ecNumber>
    </recommendedName>
</protein>
<dbReference type="SUPFAM" id="SSF53474">
    <property type="entry name" value="alpha/beta-Hydrolases"/>
    <property type="match status" value="1"/>
</dbReference>
<evidence type="ECO:0000256" key="3">
    <source>
        <dbReference type="RuleBase" id="RU361235"/>
    </source>
</evidence>
<dbReference type="RefSeq" id="XP_013383327.1">
    <property type="nucleotide sequence ID" value="XM_013527873.1"/>
</dbReference>
<accession>A0A1S3HBA9</accession>
<evidence type="ECO:0000313" key="5">
    <source>
        <dbReference type="Proteomes" id="UP000085678"/>
    </source>
</evidence>
<reference evidence="6" key="1">
    <citation type="submission" date="2025-08" db="UniProtKB">
        <authorList>
            <consortium name="RefSeq"/>
        </authorList>
    </citation>
    <scope>IDENTIFICATION</scope>
    <source>
        <tissue evidence="6">Gonads</tissue>
    </source>
</reference>
<dbReference type="InterPro" id="IPR019826">
    <property type="entry name" value="Carboxylesterase_B_AS"/>
</dbReference>
<dbReference type="OrthoDB" id="408631at2759"/>
<dbReference type="PROSITE" id="PS00122">
    <property type="entry name" value="CARBOXYLESTERASE_B_1"/>
    <property type="match status" value="1"/>
</dbReference>
<dbReference type="KEGG" id="lak:106153773"/>
<evidence type="ECO:0000256" key="2">
    <source>
        <dbReference type="ARBA" id="ARBA00022801"/>
    </source>
</evidence>
<comment type="similarity">
    <text evidence="1 3">Belongs to the type-B carboxylesterase/lipase family.</text>
</comment>
<proteinExistence type="inferred from homology"/>
<dbReference type="EC" id="3.1.1.-" evidence="3"/>
<keyword evidence="2 3" id="KW-0378">Hydrolase</keyword>
<dbReference type="GO" id="GO:0016787">
    <property type="term" value="F:hydrolase activity"/>
    <property type="evidence" value="ECO:0007669"/>
    <property type="project" value="UniProtKB-KW"/>
</dbReference>
<evidence type="ECO:0000259" key="4">
    <source>
        <dbReference type="Pfam" id="PF00135"/>
    </source>
</evidence>
<keyword evidence="3" id="KW-0732">Signal</keyword>
<dbReference type="Proteomes" id="UP000085678">
    <property type="component" value="Unplaced"/>
</dbReference>
<dbReference type="InterPro" id="IPR029058">
    <property type="entry name" value="AB_hydrolase_fold"/>
</dbReference>
<evidence type="ECO:0000256" key="1">
    <source>
        <dbReference type="ARBA" id="ARBA00005964"/>
    </source>
</evidence>
<dbReference type="InterPro" id="IPR002018">
    <property type="entry name" value="CarbesteraseB"/>
</dbReference>
<dbReference type="GeneID" id="106153773"/>
<sequence>MAAAFILAITVLFMVGTNQAKILETKLGKIRGKTETLNGKEIDVYLGIPYAEPPLGHLRFRKPALKKPWTRTIDATEYGPSCTQIVLPGMIISLSHTDTSEDCLNLNVYVPVSENKVPKAVMVWIHGGAYSNGQGMATPCQELALHGDIVCVTINYRLGIFGFLSTTDEHARGNFGLWDQHEALKWVKEHISAFGGDPDRITIFGESAGGSSVQHQAVTKYNIGLVKRAIGQSTPTFSNGFSISRNPLRFAKNLARKLNCDTTDNQDLTDTLKLVNCLRLVSAEALLNKTLELIQPDYTKDDSSFEMAVGPVEDGDFVPYGIMEYFSASKKKNYPEMDDAFGKIDWMIGSVADEGNLMLYMSAMLQEVDGYNFTSGIPENIINTKTVNPIARTFYPEIQESAKRHIHDSYTHKADPIENTLALRDLLSDVMFHQHVVESSLAHLRSQSNTQKSATYAYLISHVLSGKNFMDFTMGFSLPPWTKCAAHTDDIILVFGKHIVKEGVEVEWSEEDQATAEAVMTYWTNFAKTGNPNQGRPLEGVPTWEEYTKEKKGYINIGKQTEMGYDLLPERMKLWMHTIPEEIERAKTQKTEL</sequence>
<organism evidence="5 6">
    <name type="scientific">Lingula anatina</name>
    <name type="common">Brachiopod</name>
    <name type="synonym">Lingula unguis</name>
    <dbReference type="NCBI Taxonomy" id="7574"/>
    <lineage>
        <taxon>Eukaryota</taxon>
        <taxon>Metazoa</taxon>
        <taxon>Spiralia</taxon>
        <taxon>Lophotrochozoa</taxon>
        <taxon>Brachiopoda</taxon>
        <taxon>Linguliformea</taxon>
        <taxon>Lingulata</taxon>
        <taxon>Lingulida</taxon>
        <taxon>Linguloidea</taxon>
        <taxon>Lingulidae</taxon>
        <taxon>Lingula</taxon>
    </lineage>
</organism>
<feature type="signal peptide" evidence="3">
    <location>
        <begin position="1"/>
        <end position="20"/>
    </location>
</feature>
<dbReference type="Gene3D" id="3.40.50.1820">
    <property type="entry name" value="alpha/beta hydrolase"/>
    <property type="match status" value="1"/>
</dbReference>
<dbReference type="Pfam" id="PF00135">
    <property type="entry name" value="COesterase"/>
    <property type="match status" value="1"/>
</dbReference>
<keyword evidence="5" id="KW-1185">Reference proteome</keyword>
<gene>
    <name evidence="6" type="primary">LOC106153773</name>
</gene>
<dbReference type="PANTHER" id="PTHR43903">
    <property type="entry name" value="NEUROLIGIN"/>
    <property type="match status" value="1"/>
</dbReference>
<dbReference type="ESTHER" id="linun-a0a1s3hba9">
    <property type="family name" value="Carb_B_Brachiopoda"/>
</dbReference>
<feature type="chain" id="PRO_5010005702" description="Carboxylic ester hydrolase" evidence="3">
    <location>
        <begin position="21"/>
        <end position="593"/>
    </location>
</feature>
<dbReference type="AlphaFoldDB" id="A0A1S3HBA9"/>
<dbReference type="InParanoid" id="A0A1S3HBA9"/>